<evidence type="ECO:0000256" key="4">
    <source>
        <dbReference type="ARBA" id="ARBA00023163"/>
    </source>
</evidence>
<accession>A0ABP0WFZ0</accession>
<evidence type="ECO:0000256" key="6">
    <source>
        <dbReference type="SAM" id="MobiDB-lite"/>
    </source>
</evidence>
<dbReference type="Pfam" id="PF00847">
    <property type="entry name" value="AP2"/>
    <property type="match status" value="1"/>
</dbReference>
<dbReference type="PANTHER" id="PTHR31190:SF374">
    <property type="entry name" value="AP2_ERF DOMAIN-CONTAINING PROTEIN"/>
    <property type="match status" value="1"/>
</dbReference>
<organism evidence="8 9">
    <name type="scientific">Sphagnum jensenii</name>
    <dbReference type="NCBI Taxonomy" id="128206"/>
    <lineage>
        <taxon>Eukaryota</taxon>
        <taxon>Viridiplantae</taxon>
        <taxon>Streptophyta</taxon>
        <taxon>Embryophyta</taxon>
        <taxon>Bryophyta</taxon>
        <taxon>Sphagnophytina</taxon>
        <taxon>Sphagnopsida</taxon>
        <taxon>Sphagnales</taxon>
        <taxon>Sphagnaceae</taxon>
        <taxon>Sphagnum</taxon>
    </lineage>
</organism>
<dbReference type="PRINTS" id="PR00367">
    <property type="entry name" value="ETHRSPELEMNT"/>
</dbReference>
<dbReference type="InterPro" id="IPR001471">
    <property type="entry name" value="AP2/ERF_dom"/>
</dbReference>
<keyword evidence="2" id="KW-0805">Transcription regulation</keyword>
<reference evidence="8" key="1">
    <citation type="submission" date="2024-02" db="EMBL/GenBank/DDBJ databases">
        <authorList>
            <consortium name="ELIXIR-Norway"/>
            <consortium name="Elixir Norway"/>
        </authorList>
    </citation>
    <scope>NUCLEOTIDE SEQUENCE</scope>
</reference>
<dbReference type="EMBL" id="OZ020111">
    <property type="protein sequence ID" value="CAK9264445.1"/>
    <property type="molecule type" value="Genomic_DNA"/>
</dbReference>
<evidence type="ECO:0000259" key="7">
    <source>
        <dbReference type="PROSITE" id="PS51032"/>
    </source>
</evidence>
<sequence length="273" mass="29311">MIGTQLRKRLGDKFAESFASIVAQVVANSSTAMKNSELVTKVQEEPAEAAHVSDSSLRNSLQSEELETASSVQGLHATSTGAAAFPLDENDPEDMCIFGILSNLGSDTAAGSEAFLPSFSVPGPAATPQTIPRLLGPVLTKEKPHFRGVRRRPWGKFAAEIRDAARQGARVWLGTFDTPEEAALAYDRAALKMRGSRALLNFPLLATSALSNPASMNIPAATLLKMDYFMYMSSTLSTSDSSSSSSSSSSRTYTILAMIERSIQQLQSNLRIE</sequence>
<evidence type="ECO:0000256" key="1">
    <source>
        <dbReference type="ARBA" id="ARBA00004123"/>
    </source>
</evidence>
<protein>
    <recommendedName>
        <fullName evidence="7">AP2/ERF domain-containing protein</fullName>
    </recommendedName>
</protein>
<dbReference type="SUPFAM" id="SSF54171">
    <property type="entry name" value="DNA-binding domain"/>
    <property type="match status" value="1"/>
</dbReference>
<dbReference type="InterPro" id="IPR044808">
    <property type="entry name" value="ERF_plant"/>
</dbReference>
<evidence type="ECO:0000256" key="3">
    <source>
        <dbReference type="ARBA" id="ARBA00023125"/>
    </source>
</evidence>
<evidence type="ECO:0000256" key="2">
    <source>
        <dbReference type="ARBA" id="ARBA00023015"/>
    </source>
</evidence>
<keyword evidence="9" id="KW-1185">Reference proteome</keyword>
<evidence type="ECO:0000313" key="8">
    <source>
        <dbReference type="EMBL" id="CAK9264445.1"/>
    </source>
</evidence>
<comment type="subcellular location">
    <subcellularLocation>
        <location evidence="1">Nucleus</location>
    </subcellularLocation>
</comment>
<keyword evidence="4" id="KW-0804">Transcription</keyword>
<feature type="region of interest" description="Disordered" evidence="6">
    <location>
        <begin position="44"/>
        <end position="64"/>
    </location>
</feature>
<keyword evidence="5" id="KW-0539">Nucleus</keyword>
<feature type="domain" description="AP2/ERF" evidence="7">
    <location>
        <begin position="145"/>
        <end position="203"/>
    </location>
</feature>
<proteinExistence type="predicted"/>
<dbReference type="CDD" id="cd00018">
    <property type="entry name" value="AP2"/>
    <property type="match status" value="1"/>
</dbReference>
<dbReference type="InterPro" id="IPR016177">
    <property type="entry name" value="DNA-bd_dom_sf"/>
</dbReference>
<keyword evidence="3" id="KW-0238">DNA-binding</keyword>
<dbReference type="PROSITE" id="PS51032">
    <property type="entry name" value="AP2_ERF"/>
    <property type="match status" value="1"/>
</dbReference>
<dbReference type="Gene3D" id="3.30.730.10">
    <property type="entry name" value="AP2/ERF domain"/>
    <property type="match status" value="1"/>
</dbReference>
<feature type="compositionally biased region" description="Polar residues" evidence="6">
    <location>
        <begin position="53"/>
        <end position="64"/>
    </location>
</feature>
<evidence type="ECO:0000256" key="5">
    <source>
        <dbReference type="ARBA" id="ARBA00023242"/>
    </source>
</evidence>
<gene>
    <name evidence="8" type="ORF">CSSPJE1EN1_LOCUS9923</name>
</gene>
<dbReference type="SMART" id="SM00380">
    <property type="entry name" value="AP2"/>
    <property type="match status" value="1"/>
</dbReference>
<dbReference type="PANTHER" id="PTHR31190">
    <property type="entry name" value="DNA-BINDING DOMAIN"/>
    <property type="match status" value="1"/>
</dbReference>
<dbReference type="InterPro" id="IPR036955">
    <property type="entry name" value="AP2/ERF_dom_sf"/>
</dbReference>
<dbReference type="Proteomes" id="UP001497444">
    <property type="component" value="Chromosome 16"/>
</dbReference>
<name>A0ABP0WFZ0_9BRYO</name>
<evidence type="ECO:0000313" key="9">
    <source>
        <dbReference type="Proteomes" id="UP001497444"/>
    </source>
</evidence>